<organism evidence="1 2">
    <name type="scientific">Diploptera punctata</name>
    <name type="common">Pacific beetle cockroach</name>
    <dbReference type="NCBI Taxonomy" id="6984"/>
    <lineage>
        <taxon>Eukaryota</taxon>
        <taxon>Metazoa</taxon>
        <taxon>Ecdysozoa</taxon>
        <taxon>Arthropoda</taxon>
        <taxon>Hexapoda</taxon>
        <taxon>Insecta</taxon>
        <taxon>Pterygota</taxon>
        <taxon>Neoptera</taxon>
        <taxon>Polyneoptera</taxon>
        <taxon>Dictyoptera</taxon>
        <taxon>Blattodea</taxon>
        <taxon>Blaberoidea</taxon>
        <taxon>Blaberidae</taxon>
        <taxon>Diplopterinae</taxon>
        <taxon>Diploptera</taxon>
    </lineage>
</organism>
<dbReference type="Proteomes" id="UP001233999">
    <property type="component" value="Unassembled WGS sequence"/>
</dbReference>
<dbReference type="AlphaFoldDB" id="A0AAD8AC98"/>
<sequence length="137" mass="16229">RIPRNLYFLHLYKQVKSKMPKVKENLRSIAENELTADLPVMHECRRFRMHLCLHPANNTLNSLSSRSDILDKCWIKQQIAHVRYVRREGILLSNASKHATLRPRIVSKPWRISNTESLETRAKIEVIFFIEIPRKTE</sequence>
<comment type="caution">
    <text evidence="1">The sequence shown here is derived from an EMBL/GenBank/DDBJ whole genome shotgun (WGS) entry which is preliminary data.</text>
</comment>
<keyword evidence="2" id="KW-1185">Reference proteome</keyword>
<feature type="non-terminal residue" evidence="1">
    <location>
        <position position="137"/>
    </location>
</feature>
<proteinExistence type="predicted"/>
<gene>
    <name evidence="1" type="ORF">L9F63_027302</name>
</gene>
<reference evidence="1" key="2">
    <citation type="submission" date="2023-05" db="EMBL/GenBank/DDBJ databases">
        <authorList>
            <person name="Fouks B."/>
        </authorList>
    </citation>
    <scope>NUCLEOTIDE SEQUENCE</scope>
    <source>
        <strain evidence="1">Stay&amp;Tobe</strain>
        <tissue evidence="1">Testes</tissue>
    </source>
</reference>
<accession>A0AAD8AC98</accession>
<dbReference type="EMBL" id="JASPKZ010002546">
    <property type="protein sequence ID" value="KAJ9595313.1"/>
    <property type="molecule type" value="Genomic_DNA"/>
</dbReference>
<evidence type="ECO:0000313" key="2">
    <source>
        <dbReference type="Proteomes" id="UP001233999"/>
    </source>
</evidence>
<evidence type="ECO:0000313" key="1">
    <source>
        <dbReference type="EMBL" id="KAJ9595313.1"/>
    </source>
</evidence>
<reference evidence="1" key="1">
    <citation type="journal article" date="2023" name="IScience">
        <title>Live-bearing cockroach genome reveals convergent evolutionary mechanisms linked to viviparity in insects and beyond.</title>
        <authorList>
            <person name="Fouks B."/>
            <person name="Harrison M.C."/>
            <person name="Mikhailova A.A."/>
            <person name="Marchal E."/>
            <person name="English S."/>
            <person name="Carruthers M."/>
            <person name="Jennings E.C."/>
            <person name="Chiamaka E.L."/>
            <person name="Frigard R.A."/>
            <person name="Pippel M."/>
            <person name="Attardo G.M."/>
            <person name="Benoit J.B."/>
            <person name="Bornberg-Bauer E."/>
            <person name="Tobe S.S."/>
        </authorList>
    </citation>
    <scope>NUCLEOTIDE SEQUENCE</scope>
    <source>
        <strain evidence="1">Stay&amp;Tobe</strain>
    </source>
</reference>
<protein>
    <submittedName>
        <fullName evidence="1">Uncharacterized protein</fullName>
    </submittedName>
</protein>
<name>A0AAD8AC98_DIPPU</name>
<feature type="non-terminal residue" evidence="1">
    <location>
        <position position="1"/>
    </location>
</feature>